<feature type="transmembrane region" description="Helical" evidence="1">
    <location>
        <begin position="52"/>
        <end position="71"/>
    </location>
</feature>
<sequence length="121" mass="14030">MRKYIEIIFCRSVSVLKDEISVLVLLSTFLTINALVLIGFFKVVFLNSDHILIPRLFQLLIYVGICGWNYYQFVYGKKYQSICEREAGDNLRALGNKLVIGYIILTLILMICLVLLVRSRY</sequence>
<keyword evidence="3" id="KW-1185">Reference proteome</keyword>
<keyword evidence="1" id="KW-1133">Transmembrane helix</keyword>
<keyword evidence="1" id="KW-0472">Membrane</keyword>
<reference evidence="2 3" key="1">
    <citation type="submission" date="2014-11" db="EMBL/GenBank/DDBJ databases">
        <title>Genome sequence of Flavihumibacter solisilvae 3-3.</title>
        <authorList>
            <person name="Zhou G."/>
            <person name="Li M."/>
            <person name="Wang G."/>
        </authorList>
    </citation>
    <scope>NUCLEOTIDE SEQUENCE [LARGE SCALE GENOMIC DNA]</scope>
    <source>
        <strain evidence="2 3">3-3</strain>
    </source>
</reference>
<proteinExistence type="predicted"/>
<dbReference type="Proteomes" id="UP000031408">
    <property type="component" value="Unassembled WGS sequence"/>
</dbReference>
<keyword evidence="1" id="KW-0812">Transmembrane</keyword>
<organism evidence="2 3">
    <name type="scientific">Flavihumibacter solisilvae</name>
    <dbReference type="NCBI Taxonomy" id="1349421"/>
    <lineage>
        <taxon>Bacteria</taxon>
        <taxon>Pseudomonadati</taxon>
        <taxon>Bacteroidota</taxon>
        <taxon>Chitinophagia</taxon>
        <taxon>Chitinophagales</taxon>
        <taxon>Chitinophagaceae</taxon>
        <taxon>Flavihumibacter</taxon>
    </lineage>
</organism>
<name>A0A0C1IJT5_9BACT</name>
<evidence type="ECO:0000313" key="3">
    <source>
        <dbReference type="Proteomes" id="UP000031408"/>
    </source>
</evidence>
<dbReference type="EMBL" id="JSVC01000013">
    <property type="protein sequence ID" value="KIC94435.1"/>
    <property type="molecule type" value="Genomic_DNA"/>
</dbReference>
<gene>
    <name evidence="2" type="ORF">OI18_12580</name>
</gene>
<comment type="caution">
    <text evidence="2">The sequence shown here is derived from an EMBL/GenBank/DDBJ whole genome shotgun (WGS) entry which is preliminary data.</text>
</comment>
<evidence type="ECO:0000313" key="2">
    <source>
        <dbReference type="EMBL" id="KIC94435.1"/>
    </source>
</evidence>
<protein>
    <submittedName>
        <fullName evidence="2">Uncharacterized protein</fullName>
    </submittedName>
</protein>
<accession>A0A0C1IJT5</accession>
<evidence type="ECO:0000256" key="1">
    <source>
        <dbReference type="SAM" id="Phobius"/>
    </source>
</evidence>
<dbReference type="STRING" id="1349421.OI18_12580"/>
<dbReference type="AlphaFoldDB" id="A0A0C1IJT5"/>
<feature type="transmembrane region" description="Helical" evidence="1">
    <location>
        <begin position="20"/>
        <end position="45"/>
    </location>
</feature>
<feature type="transmembrane region" description="Helical" evidence="1">
    <location>
        <begin position="99"/>
        <end position="117"/>
    </location>
</feature>
<dbReference type="RefSeq" id="WP_039140197.1">
    <property type="nucleotide sequence ID" value="NZ_JSVC01000013.1"/>
</dbReference>